<dbReference type="PIRSF" id="PIRSF017082">
    <property type="entry name" value="YflP"/>
    <property type="match status" value="1"/>
</dbReference>
<dbReference type="InterPro" id="IPR005064">
    <property type="entry name" value="BUG"/>
</dbReference>
<keyword evidence="2" id="KW-0732">Signal</keyword>
<dbReference type="Proteomes" id="UP000264036">
    <property type="component" value="Unassembled WGS sequence"/>
</dbReference>
<evidence type="ECO:0000256" key="1">
    <source>
        <dbReference type="ARBA" id="ARBA00006987"/>
    </source>
</evidence>
<accession>A0A356LAV0</accession>
<dbReference type="PANTHER" id="PTHR42928">
    <property type="entry name" value="TRICARBOXYLATE-BINDING PROTEIN"/>
    <property type="match status" value="1"/>
</dbReference>
<evidence type="ECO:0000256" key="2">
    <source>
        <dbReference type="SAM" id="SignalP"/>
    </source>
</evidence>
<dbReference type="PANTHER" id="PTHR42928:SF5">
    <property type="entry name" value="BLR1237 PROTEIN"/>
    <property type="match status" value="1"/>
</dbReference>
<sequence length="334" mass="34836">MMNALKDAHFGRAARGLLAALVCAPLLCAAASAQTAEYPAKAVRMIVPFGAGTTTDTIARLLSDRMSKVLGQPIIIENKAGAGGTIGTAQVSRSAPDGYTIVMGTVGTHAINKELYSKRGYDPETDFEPIAFVGQTPTFLVVSGSSAYHTVKDLGEAAATEPGITFSSAGSGTSGHLAGDLLKDRLGGTMLHVPYKEGSMALQDVMSGQVQFMFYHPAAVLPHVKAGKLRAIGVSSSQRSIAAPDVPSIAEQTDSEFDLVAWFMMYAPAGTPEPVMAKLKKAADVALADPDLAAKLKNQGVEPGGESVRDLAGFEAAEIEKWAELVKKSGAKVN</sequence>
<dbReference type="SUPFAM" id="SSF53850">
    <property type="entry name" value="Periplasmic binding protein-like II"/>
    <property type="match status" value="1"/>
</dbReference>
<dbReference type="EMBL" id="DOEK01000004">
    <property type="protein sequence ID" value="HBP28117.1"/>
    <property type="molecule type" value="Genomic_DNA"/>
</dbReference>
<evidence type="ECO:0000313" key="4">
    <source>
        <dbReference type="Proteomes" id="UP000264036"/>
    </source>
</evidence>
<gene>
    <name evidence="3" type="ORF">DD666_01715</name>
</gene>
<protein>
    <submittedName>
        <fullName evidence="3">Tripartite tricarboxylate transporter substrate binding protein</fullName>
    </submittedName>
</protein>
<dbReference type="Pfam" id="PF03401">
    <property type="entry name" value="TctC"/>
    <property type="match status" value="1"/>
</dbReference>
<evidence type="ECO:0000313" key="3">
    <source>
        <dbReference type="EMBL" id="HBP28117.1"/>
    </source>
</evidence>
<comment type="caution">
    <text evidence="3">The sequence shown here is derived from an EMBL/GenBank/DDBJ whole genome shotgun (WGS) entry which is preliminary data.</text>
</comment>
<dbReference type="Gene3D" id="3.40.190.10">
    <property type="entry name" value="Periplasmic binding protein-like II"/>
    <property type="match status" value="1"/>
</dbReference>
<dbReference type="Gene3D" id="3.40.190.150">
    <property type="entry name" value="Bordetella uptake gene, domain 1"/>
    <property type="match status" value="1"/>
</dbReference>
<dbReference type="InterPro" id="IPR042100">
    <property type="entry name" value="Bug_dom1"/>
</dbReference>
<proteinExistence type="inferred from homology"/>
<name>A0A356LAV0_9BURK</name>
<reference evidence="3 4" key="1">
    <citation type="journal article" date="2018" name="Nat. Biotechnol.">
        <title>A standardized bacterial taxonomy based on genome phylogeny substantially revises the tree of life.</title>
        <authorList>
            <person name="Parks D.H."/>
            <person name="Chuvochina M."/>
            <person name="Waite D.W."/>
            <person name="Rinke C."/>
            <person name="Skarshewski A."/>
            <person name="Chaumeil P.A."/>
            <person name="Hugenholtz P."/>
        </authorList>
    </citation>
    <scope>NUCLEOTIDE SEQUENCE [LARGE SCALE GENOMIC DNA]</scope>
    <source>
        <strain evidence="3">UBA10707</strain>
    </source>
</reference>
<organism evidence="3 4">
    <name type="scientific">Advenella kashmirensis</name>
    <dbReference type="NCBI Taxonomy" id="310575"/>
    <lineage>
        <taxon>Bacteria</taxon>
        <taxon>Pseudomonadati</taxon>
        <taxon>Pseudomonadota</taxon>
        <taxon>Betaproteobacteria</taxon>
        <taxon>Burkholderiales</taxon>
        <taxon>Alcaligenaceae</taxon>
    </lineage>
</organism>
<comment type="similarity">
    <text evidence="1">Belongs to the UPF0065 (bug) family.</text>
</comment>
<dbReference type="AlphaFoldDB" id="A0A356LAV0"/>
<dbReference type="CDD" id="cd07012">
    <property type="entry name" value="PBP2_Bug_TTT"/>
    <property type="match status" value="1"/>
</dbReference>
<feature type="signal peptide" evidence="2">
    <location>
        <begin position="1"/>
        <end position="35"/>
    </location>
</feature>
<feature type="chain" id="PRO_5016891238" evidence="2">
    <location>
        <begin position="36"/>
        <end position="334"/>
    </location>
</feature>